<feature type="region of interest" description="Disordered" evidence="1">
    <location>
        <begin position="26"/>
        <end position="79"/>
    </location>
</feature>
<evidence type="ECO:0000256" key="1">
    <source>
        <dbReference type="SAM" id="MobiDB-lite"/>
    </source>
</evidence>
<organism evidence="2 3">
    <name type="scientific">Dorcoceras hygrometricum</name>
    <dbReference type="NCBI Taxonomy" id="472368"/>
    <lineage>
        <taxon>Eukaryota</taxon>
        <taxon>Viridiplantae</taxon>
        <taxon>Streptophyta</taxon>
        <taxon>Embryophyta</taxon>
        <taxon>Tracheophyta</taxon>
        <taxon>Spermatophyta</taxon>
        <taxon>Magnoliopsida</taxon>
        <taxon>eudicotyledons</taxon>
        <taxon>Gunneridae</taxon>
        <taxon>Pentapetalae</taxon>
        <taxon>asterids</taxon>
        <taxon>lamiids</taxon>
        <taxon>Lamiales</taxon>
        <taxon>Gesneriaceae</taxon>
        <taxon>Didymocarpoideae</taxon>
        <taxon>Trichosporeae</taxon>
        <taxon>Loxocarpinae</taxon>
        <taxon>Dorcoceras</taxon>
    </lineage>
</organism>
<feature type="compositionally biased region" description="Basic and acidic residues" evidence="1">
    <location>
        <begin position="48"/>
        <end position="61"/>
    </location>
</feature>
<proteinExistence type="predicted"/>
<evidence type="ECO:0000313" key="3">
    <source>
        <dbReference type="Proteomes" id="UP000250235"/>
    </source>
</evidence>
<dbReference type="EMBL" id="KV016704">
    <property type="protein sequence ID" value="KZV19348.1"/>
    <property type="molecule type" value="Genomic_DNA"/>
</dbReference>
<sequence>MHVAASSDHPRLPAFALYAPTTMAGAPWAGPPPGLADPNQTILGSNHGPHDSNEASKDRPASRAARGCPSYYGSSHDQT</sequence>
<dbReference type="Proteomes" id="UP000250235">
    <property type="component" value="Unassembled WGS sequence"/>
</dbReference>
<name>A0A2Z7AC95_9LAMI</name>
<dbReference type="AlphaFoldDB" id="A0A2Z7AC95"/>
<keyword evidence="3" id="KW-1185">Reference proteome</keyword>
<evidence type="ECO:0000313" key="2">
    <source>
        <dbReference type="EMBL" id="KZV19348.1"/>
    </source>
</evidence>
<accession>A0A2Z7AC95</accession>
<gene>
    <name evidence="2" type="ORF">F511_23122</name>
</gene>
<reference evidence="2 3" key="1">
    <citation type="journal article" date="2015" name="Proc. Natl. Acad. Sci. U.S.A.">
        <title>The resurrection genome of Boea hygrometrica: A blueprint for survival of dehydration.</title>
        <authorList>
            <person name="Xiao L."/>
            <person name="Yang G."/>
            <person name="Zhang L."/>
            <person name="Yang X."/>
            <person name="Zhao S."/>
            <person name="Ji Z."/>
            <person name="Zhou Q."/>
            <person name="Hu M."/>
            <person name="Wang Y."/>
            <person name="Chen M."/>
            <person name="Xu Y."/>
            <person name="Jin H."/>
            <person name="Xiao X."/>
            <person name="Hu G."/>
            <person name="Bao F."/>
            <person name="Hu Y."/>
            <person name="Wan P."/>
            <person name="Li L."/>
            <person name="Deng X."/>
            <person name="Kuang T."/>
            <person name="Xiang C."/>
            <person name="Zhu J.K."/>
            <person name="Oliver M.J."/>
            <person name="He Y."/>
        </authorList>
    </citation>
    <scope>NUCLEOTIDE SEQUENCE [LARGE SCALE GENOMIC DNA]</scope>
    <source>
        <strain evidence="3">cv. XS01</strain>
    </source>
</reference>
<protein>
    <submittedName>
        <fullName evidence="2">Uncharacterized protein</fullName>
    </submittedName>
</protein>